<sequence>MAGRYVALGSSMAAGPGIMPRAQGSPRLAGRSARNYPHQIAERQGYQLVDVTYSGATTAHILTDSHNGDPPQIDALDGTEELVTVTVGGNDVGYVPFLVAASLPRILHALPVVGRALEALLDPNKRKEACAVIGKSLRAVGEQVRDRSPRARVIFVDYLSLLPPEGQPAPPYTLQQSTTGHRIAAALAAATAEAAQAAGCEIVHASTASADHHAWSARPWTTRPAIPWPWRPAPLHPNEDGMTAVADLVVALLNAASND</sequence>
<organism evidence="3 4">
    <name type="scientific">Mycobacteroides abscessus MAB_030201_1075</name>
    <dbReference type="NCBI Taxonomy" id="1335410"/>
    <lineage>
        <taxon>Bacteria</taxon>
        <taxon>Bacillati</taxon>
        <taxon>Actinomycetota</taxon>
        <taxon>Actinomycetes</taxon>
        <taxon>Mycobacteriales</taxon>
        <taxon>Mycobacteriaceae</taxon>
        <taxon>Mycobacteroides</taxon>
        <taxon>Mycobacteroides abscessus</taxon>
    </lineage>
</organism>
<evidence type="ECO:0000313" key="3">
    <source>
        <dbReference type="EMBL" id="ETZ89446.1"/>
    </source>
</evidence>
<dbReference type="SUPFAM" id="SSF52266">
    <property type="entry name" value="SGNH hydrolase"/>
    <property type="match status" value="1"/>
</dbReference>
<protein>
    <submittedName>
        <fullName evidence="3">GDSL-like Lipase/Acylhydrolase family protein</fullName>
    </submittedName>
</protein>
<feature type="active site" evidence="1">
    <location>
        <position position="236"/>
    </location>
</feature>
<dbReference type="PANTHER" id="PTHR37981:SF1">
    <property type="entry name" value="SGNH HYDROLASE-TYPE ESTERASE DOMAIN-CONTAINING PROTEIN"/>
    <property type="match status" value="1"/>
</dbReference>
<feature type="domain" description="SGNH hydrolase-type esterase" evidence="2">
    <location>
        <begin position="7"/>
        <end position="243"/>
    </location>
</feature>
<dbReference type="InterPro" id="IPR037460">
    <property type="entry name" value="SEST-like"/>
</dbReference>
<evidence type="ECO:0000256" key="1">
    <source>
        <dbReference type="PIRSR" id="PIRSR637460-1"/>
    </source>
</evidence>
<proteinExistence type="predicted"/>
<dbReference type="PANTHER" id="PTHR37981">
    <property type="entry name" value="LIPASE 2"/>
    <property type="match status" value="1"/>
</dbReference>
<dbReference type="Gene3D" id="3.40.50.1110">
    <property type="entry name" value="SGNH hydrolase"/>
    <property type="match status" value="1"/>
</dbReference>
<dbReference type="Proteomes" id="UP000019854">
    <property type="component" value="Unassembled WGS sequence"/>
</dbReference>
<gene>
    <name evidence="3" type="ORF">L829_3023</name>
</gene>
<evidence type="ECO:0000313" key="4">
    <source>
        <dbReference type="Proteomes" id="UP000019854"/>
    </source>
</evidence>
<keyword evidence="3" id="KW-0378">Hydrolase</keyword>
<feature type="active site" description="Nucleophile" evidence="1">
    <location>
        <position position="11"/>
    </location>
</feature>
<dbReference type="CDD" id="cd01823">
    <property type="entry name" value="SEST_like"/>
    <property type="match status" value="1"/>
</dbReference>
<dbReference type="EMBL" id="JAOX01000001">
    <property type="protein sequence ID" value="ETZ89446.1"/>
    <property type="molecule type" value="Genomic_DNA"/>
</dbReference>
<dbReference type="GO" id="GO:0019433">
    <property type="term" value="P:triglyceride catabolic process"/>
    <property type="evidence" value="ECO:0007669"/>
    <property type="project" value="TreeGrafter"/>
</dbReference>
<dbReference type="InterPro" id="IPR013830">
    <property type="entry name" value="SGNH_hydro"/>
</dbReference>
<evidence type="ECO:0000259" key="2">
    <source>
        <dbReference type="Pfam" id="PF13472"/>
    </source>
</evidence>
<reference evidence="3 4" key="1">
    <citation type="submission" date="2014-01" db="EMBL/GenBank/DDBJ databases">
        <authorList>
            <person name="Zelazny A."/>
            <person name="Olivier K."/>
            <person name="Sampaio E.P."/>
            <person name="Holland S.M."/>
            <person name="Tallon L.J."/>
            <person name="Sadzewicz L.K."/>
            <person name="Sengamalay N."/>
            <person name="Fraser C.M."/>
            <person name="Hine E."/>
            <person name="Shefchek K.A."/>
            <person name="Das S.P."/>
            <person name="Shallom S.J."/>
            <person name="Agrawal S."/>
            <person name="Tettelin H."/>
        </authorList>
    </citation>
    <scope>NUCLEOTIDE SEQUENCE [LARGE SCALE GENOMIC DNA]</scope>
    <source>
        <strain evidence="3 4">MAB_030201_1075</strain>
    </source>
</reference>
<dbReference type="InterPro" id="IPR036514">
    <property type="entry name" value="SGNH_hydro_sf"/>
</dbReference>
<dbReference type="Pfam" id="PF13472">
    <property type="entry name" value="Lipase_GDSL_2"/>
    <property type="match status" value="1"/>
</dbReference>
<dbReference type="GO" id="GO:0004806">
    <property type="term" value="F:triacylglycerol lipase activity"/>
    <property type="evidence" value="ECO:0007669"/>
    <property type="project" value="TreeGrafter"/>
</dbReference>
<name>A0A829PQH5_9MYCO</name>
<comment type="caution">
    <text evidence="3">The sequence shown here is derived from an EMBL/GenBank/DDBJ whole genome shotgun (WGS) entry which is preliminary data.</text>
</comment>
<dbReference type="AlphaFoldDB" id="A0A829PQH5"/>
<accession>A0A829PQH5</accession>